<comment type="similarity">
    <text evidence="1">Belongs to the isochorismatase family.</text>
</comment>
<evidence type="ECO:0000313" key="4">
    <source>
        <dbReference type="Proteomes" id="UP000053268"/>
    </source>
</evidence>
<dbReference type="FunFam" id="3.40.50.850:FF:000001">
    <property type="entry name" value="Isochorismatase domain-containing protein 1"/>
    <property type="match status" value="1"/>
</dbReference>
<evidence type="ECO:0000259" key="2">
    <source>
        <dbReference type="Pfam" id="PF00857"/>
    </source>
</evidence>
<reference evidence="3 4" key="1">
    <citation type="journal article" date="2015" name="Nat. Commun.">
        <title>Outbred genome sequencing and CRISPR/Cas9 gene editing in butterflies.</title>
        <authorList>
            <person name="Li X."/>
            <person name="Fan D."/>
            <person name="Zhang W."/>
            <person name="Liu G."/>
            <person name="Zhang L."/>
            <person name="Zhao L."/>
            <person name="Fang X."/>
            <person name="Chen L."/>
            <person name="Dong Y."/>
            <person name="Chen Y."/>
            <person name="Ding Y."/>
            <person name="Zhao R."/>
            <person name="Feng M."/>
            <person name="Zhu Y."/>
            <person name="Feng Y."/>
            <person name="Jiang X."/>
            <person name="Zhu D."/>
            <person name="Xiang H."/>
            <person name="Feng X."/>
            <person name="Li S."/>
            <person name="Wang J."/>
            <person name="Zhang G."/>
            <person name="Kronforst M.R."/>
            <person name="Wang W."/>
        </authorList>
    </citation>
    <scope>NUCLEOTIDE SEQUENCE [LARGE SCALE GENOMIC DNA]</scope>
    <source>
        <strain evidence="3">Ya'a_city_454_Px</strain>
        <tissue evidence="3">Whole body</tissue>
    </source>
</reference>
<protein>
    <submittedName>
        <fullName evidence="3">Isochorismatase domain-containing protein 1</fullName>
    </submittedName>
</protein>
<evidence type="ECO:0000256" key="1">
    <source>
        <dbReference type="ARBA" id="ARBA00006336"/>
    </source>
</evidence>
<dbReference type="CDD" id="cd01012">
    <property type="entry name" value="YcaC_related"/>
    <property type="match status" value="1"/>
</dbReference>
<dbReference type="PANTHER" id="PTHR14119:SF3">
    <property type="entry name" value="ISOCHORISMATASE DOMAIN-CONTAINING PROTEIN 2"/>
    <property type="match status" value="1"/>
</dbReference>
<dbReference type="InterPro" id="IPR036380">
    <property type="entry name" value="Isochorismatase-like_sf"/>
</dbReference>
<dbReference type="Gene3D" id="3.40.50.850">
    <property type="entry name" value="Isochorismatase-like"/>
    <property type="match status" value="1"/>
</dbReference>
<name>A0A194PTE3_PAPXU</name>
<dbReference type="AlphaFoldDB" id="A0A194PTE3"/>
<dbReference type="InterPro" id="IPR000868">
    <property type="entry name" value="Isochorismatase-like_dom"/>
</dbReference>
<dbReference type="Pfam" id="PF00857">
    <property type="entry name" value="Isochorismatase"/>
    <property type="match status" value="1"/>
</dbReference>
<gene>
    <name evidence="3" type="ORF">RR46_12607</name>
</gene>
<evidence type="ECO:0000313" key="3">
    <source>
        <dbReference type="EMBL" id="KPI96577.1"/>
    </source>
</evidence>
<dbReference type="STRING" id="66420.A0A194PTE3"/>
<dbReference type="PANTHER" id="PTHR14119">
    <property type="entry name" value="HYDROLASE"/>
    <property type="match status" value="1"/>
</dbReference>
<dbReference type="Proteomes" id="UP000053268">
    <property type="component" value="Unassembled WGS sequence"/>
</dbReference>
<keyword evidence="4" id="KW-1185">Reference proteome</keyword>
<feature type="domain" description="Isochorismatase-like" evidence="2">
    <location>
        <begin position="16"/>
        <end position="165"/>
    </location>
</feature>
<organism evidence="3 4">
    <name type="scientific">Papilio xuthus</name>
    <name type="common">Asian swallowtail butterfly</name>
    <dbReference type="NCBI Taxonomy" id="66420"/>
    <lineage>
        <taxon>Eukaryota</taxon>
        <taxon>Metazoa</taxon>
        <taxon>Ecdysozoa</taxon>
        <taxon>Arthropoda</taxon>
        <taxon>Hexapoda</taxon>
        <taxon>Insecta</taxon>
        <taxon>Pterygota</taxon>
        <taxon>Neoptera</taxon>
        <taxon>Endopterygota</taxon>
        <taxon>Lepidoptera</taxon>
        <taxon>Glossata</taxon>
        <taxon>Ditrysia</taxon>
        <taxon>Papilionoidea</taxon>
        <taxon>Papilionidae</taxon>
        <taxon>Papilioninae</taxon>
        <taxon>Papilio</taxon>
    </lineage>
</organism>
<accession>A0A194PTE3</accession>
<sequence length="235" mass="26359">MARNILKLGALEAQKTAFLLCDIQETFRPHVKHFGEVVKVANKMVAAAKVFNIPVYVSEQYPKGLGHTTKDINISDAALVYEKTKFSMYTPELQEKLKKDVPNLSSVILFGIEAHVCIEQTVIDLLNEDINVHVLADGVSSRSLMDRGLALQRMQSLGCFITTSENVLFKLLRDKNHPAFKDISKLNKRFQSIGCFVGTSENVLFKLLRDKNNPAFKEISKLNLKPTPDEFGMSS</sequence>
<dbReference type="SUPFAM" id="SSF52499">
    <property type="entry name" value="Isochorismatase-like hydrolases"/>
    <property type="match status" value="1"/>
</dbReference>
<proteinExistence type="inferred from homology"/>
<dbReference type="EMBL" id="KQ459593">
    <property type="protein sequence ID" value="KPI96577.1"/>
    <property type="molecule type" value="Genomic_DNA"/>
</dbReference>
<dbReference type="InterPro" id="IPR050993">
    <property type="entry name" value="Isochorismatase_domain"/>
</dbReference>